<dbReference type="PANTHER" id="PTHR35936:SF17">
    <property type="entry name" value="ARGININE-BINDING EXTRACELLULAR PROTEIN ARTP"/>
    <property type="match status" value="1"/>
</dbReference>
<dbReference type="PROSITE" id="PS51257">
    <property type="entry name" value="PROKAR_LIPOPROTEIN"/>
    <property type="match status" value="1"/>
</dbReference>
<dbReference type="HOGENOM" id="CLU_019602_18_2_9"/>
<gene>
    <name evidence="4" type="ORF">HMPREF0367_00061</name>
</gene>
<dbReference type="SUPFAM" id="SSF53850">
    <property type="entry name" value="Periplasmic binding protein-like II"/>
    <property type="match status" value="1"/>
</dbReference>
<comment type="caution">
    <text evidence="4">The sequence shown here is derived from an EMBL/GenBank/DDBJ whole genome shotgun (WGS) entry which is preliminary data.</text>
</comment>
<protein>
    <submittedName>
        <fullName evidence="4">Signal peptide protein, YSIRK family</fullName>
    </submittedName>
</protein>
<dbReference type="SMART" id="SM00062">
    <property type="entry name" value="PBPb"/>
    <property type="match status" value="1"/>
</dbReference>
<dbReference type="InterPro" id="IPR001638">
    <property type="entry name" value="Solute-binding_3/MltF_N"/>
</dbReference>
<dbReference type="Gene3D" id="3.40.190.10">
    <property type="entry name" value="Periplasmic binding protein-like II"/>
    <property type="match status" value="2"/>
</dbReference>
<feature type="chain" id="PRO_5004633781" evidence="2">
    <location>
        <begin position="36"/>
        <end position="267"/>
    </location>
</feature>
<evidence type="ECO:0000313" key="4">
    <source>
        <dbReference type="EMBL" id="ERK47572.1"/>
    </source>
</evidence>
<name>U2RA40_9FIRM</name>
<dbReference type="EMBL" id="AWVI01000003">
    <property type="protein sequence ID" value="ERK47572.1"/>
    <property type="molecule type" value="Genomic_DNA"/>
</dbReference>
<evidence type="ECO:0000313" key="5">
    <source>
        <dbReference type="Proteomes" id="UP000016658"/>
    </source>
</evidence>
<accession>U2RA40</accession>
<sequence>MRNENRRIRNMNKLLKVGTAALLAATMVGCSSAPADDSTSKDSEVITIGVSPDYAPYESLTTDNELVGFDIDMAAWFEDYLTEEEGVTYSLEFKQMSFDNIITQIQGDQIDIGISGFTYDEEREVEWSDPYIKTAQVAVVPNGSSIASVDDLVGKKLAAQTGATGEIAANEVEGAEVSSVQNVQDIFTGLAANQYDAAIVDLGVAKQYVSSGNFTMIDGSLLDEENYVIAKKGNTEIIEKINKCIKAFIASDDYQTLCDEYDLLPLE</sequence>
<reference evidence="4 5" key="1">
    <citation type="submission" date="2013-06" db="EMBL/GenBank/DDBJ databases">
        <authorList>
            <person name="Weinstock G."/>
            <person name="Sodergren E."/>
            <person name="Lobos E.A."/>
            <person name="Fulton L."/>
            <person name="Fulton R."/>
            <person name="Courtney L."/>
            <person name="Fronick C."/>
            <person name="O'Laughlin M."/>
            <person name="Godfrey J."/>
            <person name="Wilson R.M."/>
            <person name="Miner T."/>
            <person name="Farmer C."/>
            <person name="Delehaunty K."/>
            <person name="Cordes M."/>
            <person name="Minx P."/>
            <person name="Tomlinson C."/>
            <person name="Chen J."/>
            <person name="Wollam A."/>
            <person name="Pepin K.H."/>
            <person name="Bhonagiri V."/>
            <person name="Zhang X."/>
            <person name="Warren W."/>
            <person name="Mitreva M."/>
            <person name="Mardis E.R."/>
            <person name="Wilson R.K."/>
        </authorList>
    </citation>
    <scope>NUCLEOTIDE SEQUENCE [LARGE SCALE GENOMIC DNA]</scope>
    <source>
        <strain evidence="4 5">ATCC 27803</strain>
    </source>
</reference>
<feature type="signal peptide" evidence="2">
    <location>
        <begin position="1"/>
        <end position="35"/>
    </location>
</feature>
<dbReference type="Pfam" id="PF00497">
    <property type="entry name" value="SBP_bac_3"/>
    <property type="match status" value="1"/>
</dbReference>
<keyword evidence="1 2" id="KW-0732">Signal</keyword>
<feature type="domain" description="Solute-binding protein family 3/N-terminal" evidence="3">
    <location>
        <begin position="45"/>
        <end position="265"/>
    </location>
</feature>
<organism evidence="4 5">
    <name type="scientific">Faecalitalea cylindroides ATCC 27803</name>
    <dbReference type="NCBI Taxonomy" id="649755"/>
    <lineage>
        <taxon>Bacteria</taxon>
        <taxon>Bacillati</taxon>
        <taxon>Bacillota</taxon>
        <taxon>Erysipelotrichia</taxon>
        <taxon>Erysipelotrichales</taxon>
        <taxon>Erysipelotrichaceae</taxon>
        <taxon>Faecalitalea</taxon>
    </lineage>
</organism>
<dbReference type="Proteomes" id="UP000016658">
    <property type="component" value="Unassembled WGS sequence"/>
</dbReference>
<dbReference type="PANTHER" id="PTHR35936">
    <property type="entry name" value="MEMBRANE-BOUND LYTIC MUREIN TRANSGLYCOSYLASE F"/>
    <property type="match status" value="1"/>
</dbReference>
<evidence type="ECO:0000259" key="3">
    <source>
        <dbReference type="SMART" id="SM00062"/>
    </source>
</evidence>
<evidence type="ECO:0000256" key="2">
    <source>
        <dbReference type="SAM" id="SignalP"/>
    </source>
</evidence>
<evidence type="ECO:0000256" key="1">
    <source>
        <dbReference type="ARBA" id="ARBA00022729"/>
    </source>
</evidence>
<dbReference type="AlphaFoldDB" id="U2RA40"/>
<proteinExistence type="predicted"/>